<comment type="subcellular location">
    <subcellularLocation>
        <location evidence="1">Cell envelope</location>
    </subcellularLocation>
</comment>
<dbReference type="PANTHER" id="PTHR46847:SF1">
    <property type="entry name" value="D-ALLOSE-BINDING PERIPLASMIC PROTEIN-RELATED"/>
    <property type="match status" value="1"/>
</dbReference>
<keyword evidence="3 4" id="KW-0732">Signal</keyword>
<feature type="signal peptide" evidence="4">
    <location>
        <begin position="1"/>
        <end position="22"/>
    </location>
</feature>
<protein>
    <submittedName>
        <fullName evidence="6">Substrate-binding domain-containing protein</fullName>
    </submittedName>
</protein>
<dbReference type="CDD" id="cd20006">
    <property type="entry name" value="PBP1_ABC_sugar_binding-like"/>
    <property type="match status" value="1"/>
</dbReference>
<accession>A0A9D2SYK1</accession>
<feature type="domain" description="Periplasmic binding protein" evidence="5">
    <location>
        <begin position="43"/>
        <end position="297"/>
    </location>
</feature>
<dbReference type="GO" id="GO:0030313">
    <property type="term" value="C:cell envelope"/>
    <property type="evidence" value="ECO:0007669"/>
    <property type="project" value="UniProtKB-SubCell"/>
</dbReference>
<name>A0A9D2SYK1_9FIRM</name>
<comment type="caution">
    <text evidence="6">The sequence shown here is derived from an EMBL/GenBank/DDBJ whole genome shotgun (WGS) entry which is preliminary data.</text>
</comment>
<dbReference type="Proteomes" id="UP000823894">
    <property type="component" value="Unassembled WGS sequence"/>
</dbReference>
<organism evidence="6 7">
    <name type="scientific">Candidatus Mediterraneibacter faecigallinarum</name>
    <dbReference type="NCBI Taxonomy" id="2838669"/>
    <lineage>
        <taxon>Bacteria</taxon>
        <taxon>Bacillati</taxon>
        <taxon>Bacillota</taxon>
        <taxon>Clostridia</taxon>
        <taxon>Lachnospirales</taxon>
        <taxon>Lachnospiraceae</taxon>
        <taxon>Mediterraneibacter</taxon>
    </lineage>
</organism>
<dbReference type="Pfam" id="PF13407">
    <property type="entry name" value="Peripla_BP_4"/>
    <property type="match status" value="1"/>
</dbReference>
<evidence type="ECO:0000259" key="5">
    <source>
        <dbReference type="Pfam" id="PF13407"/>
    </source>
</evidence>
<dbReference type="PANTHER" id="PTHR46847">
    <property type="entry name" value="D-ALLOSE-BINDING PERIPLASMIC PROTEIN-RELATED"/>
    <property type="match status" value="1"/>
</dbReference>
<feature type="chain" id="PRO_5039589828" evidence="4">
    <location>
        <begin position="23"/>
        <end position="331"/>
    </location>
</feature>
<reference evidence="6" key="2">
    <citation type="submission" date="2021-04" db="EMBL/GenBank/DDBJ databases">
        <authorList>
            <person name="Gilroy R."/>
        </authorList>
    </citation>
    <scope>NUCLEOTIDE SEQUENCE</scope>
    <source>
        <strain evidence="6">ChiGjej1B1-1692</strain>
    </source>
</reference>
<dbReference type="SUPFAM" id="SSF53822">
    <property type="entry name" value="Periplasmic binding protein-like I"/>
    <property type="match status" value="1"/>
</dbReference>
<evidence type="ECO:0000313" key="7">
    <source>
        <dbReference type="Proteomes" id="UP000823894"/>
    </source>
</evidence>
<gene>
    <name evidence="6" type="ORF">H9757_12405</name>
</gene>
<sequence length="331" mass="36221">MRSKWYRAGAVILFLLVLALTACHVQQRTDTRSDQISGRKYRVALVAKSAESAFWKSVRAGANAASTEYNLDFVFQAPLSEEDYEAQNNMIESAVEDDADAIVFSAVDFEANAQAVDRAAEDGVKIVAIDSEVNSEAVECYIGTDNYEAGCLAGEAALACGDPELNIGIVNFDKNSENGQTREAGFRDMVSEDSRAVITDAINVNSTTEAAKQGTLDMIRRNPQINVIVTFNEWTSLGVGYAIQEQGLEDEIHVVAFDSNVVSVGMLETGEVDALIVQNPYAMGYLGVENAYNLINGLPVEKEEIDTSLLIVTKENMYDEESQRLLFSFDK</sequence>
<dbReference type="AlphaFoldDB" id="A0A9D2SYK1"/>
<reference evidence="6" key="1">
    <citation type="journal article" date="2021" name="PeerJ">
        <title>Extensive microbial diversity within the chicken gut microbiome revealed by metagenomics and culture.</title>
        <authorList>
            <person name="Gilroy R."/>
            <person name="Ravi A."/>
            <person name="Getino M."/>
            <person name="Pursley I."/>
            <person name="Horton D.L."/>
            <person name="Alikhan N.F."/>
            <person name="Baker D."/>
            <person name="Gharbi K."/>
            <person name="Hall N."/>
            <person name="Watson M."/>
            <person name="Adriaenssens E.M."/>
            <person name="Foster-Nyarko E."/>
            <person name="Jarju S."/>
            <person name="Secka A."/>
            <person name="Antonio M."/>
            <person name="Oren A."/>
            <person name="Chaudhuri R.R."/>
            <person name="La Ragione R."/>
            <person name="Hildebrand F."/>
            <person name="Pallen M.J."/>
        </authorList>
    </citation>
    <scope>NUCLEOTIDE SEQUENCE</scope>
    <source>
        <strain evidence="6">ChiGjej1B1-1692</strain>
    </source>
</reference>
<evidence type="ECO:0000256" key="3">
    <source>
        <dbReference type="ARBA" id="ARBA00022729"/>
    </source>
</evidence>
<dbReference type="Gene3D" id="3.40.50.2300">
    <property type="match status" value="2"/>
</dbReference>
<evidence type="ECO:0000313" key="6">
    <source>
        <dbReference type="EMBL" id="HJC39837.1"/>
    </source>
</evidence>
<evidence type="ECO:0000256" key="1">
    <source>
        <dbReference type="ARBA" id="ARBA00004196"/>
    </source>
</evidence>
<dbReference type="InterPro" id="IPR028082">
    <property type="entry name" value="Peripla_BP_I"/>
</dbReference>
<dbReference type="InterPro" id="IPR025997">
    <property type="entry name" value="SBP_2_dom"/>
</dbReference>
<dbReference type="EMBL" id="DWWK01000206">
    <property type="protein sequence ID" value="HJC39837.1"/>
    <property type="molecule type" value="Genomic_DNA"/>
</dbReference>
<proteinExistence type="inferred from homology"/>
<dbReference type="GO" id="GO:0030246">
    <property type="term" value="F:carbohydrate binding"/>
    <property type="evidence" value="ECO:0007669"/>
    <property type="project" value="UniProtKB-ARBA"/>
</dbReference>
<comment type="similarity">
    <text evidence="2">Belongs to the bacterial solute-binding protein 2 family.</text>
</comment>
<evidence type="ECO:0000256" key="4">
    <source>
        <dbReference type="SAM" id="SignalP"/>
    </source>
</evidence>
<dbReference type="PROSITE" id="PS51257">
    <property type="entry name" value="PROKAR_LIPOPROTEIN"/>
    <property type="match status" value="1"/>
</dbReference>
<evidence type="ECO:0000256" key="2">
    <source>
        <dbReference type="ARBA" id="ARBA00007639"/>
    </source>
</evidence>